<dbReference type="Proteomes" id="UP000232145">
    <property type="component" value="Unassembled WGS sequence"/>
</dbReference>
<accession>A0A2N0AMD6</accession>
<evidence type="ECO:0000313" key="1">
    <source>
        <dbReference type="EMBL" id="PJZ85472.1"/>
    </source>
</evidence>
<protein>
    <submittedName>
        <fullName evidence="1">Uncharacterized protein</fullName>
    </submittedName>
</protein>
<evidence type="ECO:0000313" key="2">
    <source>
        <dbReference type="Proteomes" id="UP000232145"/>
    </source>
</evidence>
<name>A0A2N0AMD6_9LEPT</name>
<reference evidence="1 2" key="1">
    <citation type="submission" date="2017-07" db="EMBL/GenBank/DDBJ databases">
        <title>Leptospira spp. isolated from tropical soils.</title>
        <authorList>
            <person name="Thibeaux R."/>
            <person name="Iraola G."/>
            <person name="Ferres I."/>
            <person name="Bierque E."/>
            <person name="Girault D."/>
            <person name="Soupe-Gilbert M.-E."/>
            <person name="Picardeau M."/>
            <person name="Goarant C."/>
        </authorList>
    </citation>
    <scope>NUCLEOTIDE SEQUENCE [LARGE SCALE GENOMIC DNA]</scope>
    <source>
        <strain evidence="1 2">FH2-B-A1</strain>
    </source>
</reference>
<dbReference type="AlphaFoldDB" id="A0A2N0AMD6"/>
<dbReference type="OrthoDB" id="328192at2"/>
<comment type="caution">
    <text evidence="1">The sequence shown here is derived from an EMBL/GenBank/DDBJ whole genome shotgun (WGS) entry which is preliminary data.</text>
</comment>
<keyword evidence="2" id="KW-1185">Reference proteome</keyword>
<gene>
    <name evidence="1" type="ORF">CH364_04395</name>
</gene>
<dbReference type="EMBL" id="NPDX01000001">
    <property type="protein sequence ID" value="PJZ85472.1"/>
    <property type="molecule type" value="Genomic_DNA"/>
</dbReference>
<dbReference type="RefSeq" id="WP_100742371.1">
    <property type="nucleotide sequence ID" value="NZ_NPDW01000001.1"/>
</dbReference>
<proteinExistence type="predicted"/>
<sequence length="178" mass="19142">MRKLLIVFPILLVCFLGCSSKDENDLIPGIKLTGDPISDALLFAVLTNPSCQSLTTTTNANTPFLLGDGQTSICSTQLVNGTIQVQKSGSYEVSGNAGRQTLSSTNCSSTRFDFHVFLKDGNLELFSTNSGQTQTLSLEVGKSYSLQTTGLVDPSGYQCQGRPVSSAITPYRINFRKL</sequence>
<organism evidence="1 2">
    <name type="scientific">Leptospira harrisiae</name>
    <dbReference type="NCBI Taxonomy" id="2023189"/>
    <lineage>
        <taxon>Bacteria</taxon>
        <taxon>Pseudomonadati</taxon>
        <taxon>Spirochaetota</taxon>
        <taxon>Spirochaetia</taxon>
        <taxon>Leptospirales</taxon>
        <taxon>Leptospiraceae</taxon>
        <taxon>Leptospira</taxon>
    </lineage>
</organism>